<feature type="region of interest" description="Disordered" evidence="1">
    <location>
        <begin position="1"/>
        <end position="28"/>
    </location>
</feature>
<organism evidence="2 3">
    <name type="scientific">Apiospora marii</name>
    <dbReference type="NCBI Taxonomy" id="335849"/>
    <lineage>
        <taxon>Eukaryota</taxon>
        <taxon>Fungi</taxon>
        <taxon>Dikarya</taxon>
        <taxon>Ascomycota</taxon>
        <taxon>Pezizomycotina</taxon>
        <taxon>Sordariomycetes</taxon>
        <taxon>Xylariomycetidae</taxon>
        <taxon>Amphisphaeriales</taxon>
        <taxon>Apiosporaceae</taxon>
        <taxon>Apiospora</taxon>
    </lineage>
</organism>
<sequence length="174" mass="18470">MKLREPWLPVPQSPSTYPTTPPPGLRRGALGQPQFRYIILQLVRLARADIPRRIVHPVAGADEAGLVRPALPADALPHLRQATRRGRQNRAGLLPAKEGDDVPAPGDEAPLAVGEVRGAARRVLKGALGVIQLVRVQVHAPGAAVVLLVQEVLRVGRRRLDAAALLEVGGDGAG</sequence>
<keyword evidence="3" id="KW-1185">Reference proteome</keyword>
<comment type="caution">
    <text evidence="2">The sequence shown here is derived from an EMBL/GenBank/DDBJ whole genome shotgun (WGS) entry which is preliminary data.</text>
</comment>
<accession>A0ABR1R998</accession>
<dbReference type="EMBL" id="JAQQWI010000017">
    <property type="protein sequence ID" value="KAK8006000.1"/>
    <property type="molecule type" value="Genomic_DNA"/>
</dbReference>
<dbReference type="Proteomes" id="UP001396898">
    <property type="component" value="Unassembled WGS sequence"/>
</dbReference>
<protein>
    <submittedName>
        <fullName evidence="2">Uncharacterized protein</fullName>
    </submittedName>
</protein>
<evidence type="ECO:0000313" key="3">
    <source>
        <dbReference type="Proteomes" id="UP001396898"/>
    </source>
</evidence>
<feature type="region of interest" description="Disordered" evidence="1">
    <location>
        <begin position="85"/>
        <end position="105"/>
    </location>
</feature>
<name>A0ABR1R998_9PEZI</name>
<evidence type="ECO:0000313" key="2">
    <source>
        <dbReference type="EMBL" id="KAK8006000.1"/>
    </source>
</evidence>
<gene>
    <name evidence="2" type="ORF">PG991_012297</name>
</gene>
<reference evidence="2 3" key="1">
    <citation type="submission" date="2023-01" db="EMBL/GenBank/DDBJ databases">
        <title>Analysis of 21 Apiospora genomes using comparative genomics revels a genus with tremendous synthesis potential of carbohydrate active enzymes and secondary metabolites.</title>
        <authorList>
            <person name="Sorensen T."/>
        </authorList>
    </citation>
    <scope>NUCLEOTIDE SEQUENCE [LARGE SCALE GENOMIC DNA]</scope>
    <source>
        <strain evidence="2 3">CBS 20057</strain>
    </source>
</reference>
<proteinExistence type="predicted"/>
<evidence type="ECO:0000256" key="1">
    <source>
        <dbReference type="SAM" id="MobiDB-lite"/>
    </source>
</evidence>